<feature type="transmembrane region" description="Helical" evidence="9">
    <location>
        <begin position="194"/>
        <end position="215"/>
    </location>
</feature>
<evidence type="ECO:0000256" key="9">
    <source>
        <dbReference type="SAM" id="Phobius"/>
    </source>
</evidence>
<feature type="transmembrane region" description="Helical" evidence="9">
    <location>
        <begin position="325"/>
        <end position="345"/>
    </location>
</feature>
<dbReference type="PANTHER" id="PTHR13598:SF1">
    <property type="entry name" value="AT07567P-RELATED"/>
    <property type="match status" value="1"/>
</dbReference>
<protein>
    <submittedName>
        <fullName evidence="10">Transmembrane protein</fullName>
    </submittedName>
</protein>
<keyword evidence="7" id="KW-0539">Nucleus</keyword>
<keyword evidence="5 9" id="KW-1133">Transmembrane helix</keyword>
<feature type="transmembrane region" description="Helical" evidence="9">
    <location>
        <begin position="222"/>
        <end position="243"/>
    </location>
</feature>
<dbReference type="Proteomes" id="UP000031036">
    <property type="component" value="Unassembled WGS sequence"/>
</dbReference>
<dbReference type="OMA" id="FLFPQCQ"/>
<feature type="compositionally biased region" description="Basic and acidic residues" evidence="8">
    <location>
        <begin position="436"/>
        <end position="455"/>
    </location>
</feature>
<dbReference type="GO" id="GO:0005637">
    <property type="term" value="C:nuclear inner membrane"/>
    <property type="evidence" value="ECO:0007669"/>
    <property type="project" value="UniProtKB-SubCell"/>
</dbReference>
<comment type="similarity">
    <text evidence="2">Belongs to the NEMP family.</text>
</comment>
<feature type="transmembrane region" description="Helical" evidence="9">
    <location>
        <begin position="294"/>
        <end position="319"/>
    </location>
</feature>
<comment type="caution">
    <text evidence="10">The sequence shown here is derived from an EMBL/GenBank/DDBJ whole genome shotgun (WGS) entry which is preliminary data.</text>
</comment>
<dbReference type="PANTHER" id="PTHR13598">
    <property type="entry name" value="AT07567P-RELATED"/>
    <property type="match status" value="1"/>
</dbReference>
<evidence type="ECO:0000256" key="7">
    <source>
        <dbReference type="ARBA" id="ARBA00023242"/>
    </source>
</evidence>
<feature type="compositionally biased region" description="Acidic residues" evidence="8">
    <location>
        <begin position="425"/>
        <end position="435"/>
    </location>
</feature>
<evidence type="ECO:0000256" key="2">
    <source>
        <dbReference type="ARBA" id="ARBA00005748"/>
    </source>
</evidence>
<evidence type="ECO:0000313" key="11">
    <source>
        <dbReference type="Proteomes" id="UP000031036"/>
    </source>
</evidence>
<dbReference type="AlphaFoldDB" id="A0A0B2V987"/>
<evidence type="ECO:0000313" key="10">
    <source>
        <dbReference type="EMBL" id="KHN79986.1"/>
    </source>
</evidence>
<reference evidence="10 11" key="1">
    <citation type="submission" date="2014-11" db="EMBL/GenBank/DDBJ databases">
        <title>Genetic blueprint of the zoonotic pathogen Toxocara canis.</title>
        <authorList>
            <person name="Zhu X.-Q."/>
            <person name="Korhonen P.K."/>
            <person name="Cai H."/>
            <person name="Young N.D."/>
            <person name="Nejsum P."/>
            <person name="von Samson-Himmelstjerna G."/>
            <person name="Boag P.R."/>
            <person name="Tan P."/>
            <person name="Li Q."/>
            <person name="Min J."/>
            <person name="Yang Y."/>
            <person name="Wang X."/>
            <person name="Fang X."/>
            <person name="Hall R.S."/>
            <person name="Hofmann A."/>
            <person name="Sternberg P.W."/>
            <person name="Jex A.R."/>
            <person name="Gasser R.B."/>
        </authorList>
    </citation>
    <scope>NUCLEOTIDE SEQUENCE [LARGE SCALE GENOMIC DNA]</scope>
    <source>
        <strain evidence="10">PN_DK_2014</strain>
    </source>
</reference>
<organism evidence="10 11">
    <name type="scientific">Toxocara canis</name>
    <name type="common">Canine roundworm</name>
    <dbReference type="NCBI Taxonomy" id="6265"/>
    <lineage>
        <taxon>Eukaryota</taxon>
        <taxon>Metazoa</taxon>
        <taxon>Ecdysozoa</taxon>
        <taxon>Nematoda</taxon>
        <taxon>Chromadorea</taxon>
        <taxon>Rhabditida</taxon>
        <taxon>Spirurina</taxon>
        <taxon>Ascaridomorpha</taxon>
        <taxon>Ascaridoidea</taxon>
        <taxon>Toxocaridae</taxon>
        <taxon>Toxocara</taxon>
    </lineage>
</organism>
<evidence type="ECO:0000256" key="5">
    <source>
        <dbReference type="ARBA" id="ARBA00022989"/>
    </source>
</evidence>
<evidence type="ECO:0000256" key="1">
    <source>
        <dbReference type="ARBA" id="ARBA00004575"/>
    </source>
</evidence>
<keyword evidence="11" id="KW-1185">Reference proteome</keyword>
<sequence length="600" mass="69275">MKERRRRIVDPLLIARDMRFVPLFVFALLSHKSVASVNDVNRGFVEEEECRSIELTYVPKKVPKKFPSWSSTPVDIYHFDGFDARLSYLFIEVHLQINLTDEKTYQIYRGNNCSSMLERYRDDQRLFGLLRYASIMRSKHLDPFGKSVIGVYTNEPYSIRVRVWNVNYIRVGVFLGAILLFLMSASLVRNVVLYYVSGCFAGLIASLLIVAIIFYRCTPKRWVGVPILFGGWSVSFFLVYMVWKNFTLLLLQYQKFVAAYFATVTLVSFAVCYRYGPPTDIRSHNLAQWALQSIALVLIYCTCQIAEVAYSIIVVLLVWIATKSWIVHAVMKFFAVVNAIWRFLFPKSRRLLTLEEYEQQGEEETGKALDELRAYCSSPEANVWKITSSLSDPKRFARFVDGSCGHVSEEESLLHELECAQADQLSDDSGEDEVVAEERSRRRSAIRDSQGDRLSRSGLRRRTLRQRGQWIEEGRETEESDSDSDREYLFDWEHSSRSASQNKQDRSGLRRRTLRQRGQWIEEGRETEESDSDSDREYLFDWEHSSRSASQNKQDRIQNLKCRLSNGAVVSGTASDTPFDALPGSSREQLITDDSDSRSD</sequence>
<dbReference type="Pfam" id="PF10225">
    <property type="entry name" value="NEMP"/>
    <property type="match status" value="1"/>
</dbReference>
<dbReference type="InterPro" id="IPR019358">
    <property type="entry name" value="NEMP_fam"/>
</dbReference>
<comment type="subcellular location">
    <subcellularLocation>
        <location evidence="1">Nucleus inner membrane</location>
        <topology evidence="1">Multi-pass membrane protein</topology>
        <orientation evidence="1">Nucleoplasmic side</orientation>
    </subcellularLocation>
</comment>
<feature type="region of interest" description="Disordered" evidence="8">
    <location>
        <begin position="423"/>
        <end position="458"/>
    </location>
</feature>
<feature type="transmembrane region" description="Helical" evidence="9">
    <location>
        <begin position="168"/>
        <end position="188"/>
    </location>
</feature>
<feature type="region of interest" description="Disordered" evidence="8">
    <location>
        <begin position="492"/>
        <end position="512"/>
    </location>
</feature>
<keyword evidence="3 9" id="KW-0812">Transmembrane</keyword>
<name>A0A0B2V987_TOXCA</name>
<proteinExistence type="inferred from homology"/>
<dbReference type="OrthoDB" id="509138at2759"/>
<accession>A0A0B2V987</accession>
<evidence type="ECO:0000256" key="6">
    <source>
        <dbReference type="ARBA" id="ARBA00023136"/>
    </source>
</evidence>
<gene>
    <name evidence="10" type="primary">tmem194a</name>
    <name evidence="10" type="ORF">Tcan_07113</name>
</gene>
<evidence type="ECO:0000256" key="3">
    <source>
        <dbReference type="ARBA" id="ARBA00022692"/>
    </source>
</evidence>
<keyword evidence="6 9" id="KW-0472">Membrane</keyword>
<feature type="transmembrane region" description="Helical" evidence="9">
    <location>
        <begin position="255"/>
        <end position="273"/>
    </location>
</feature>
<dbReference type="EMBL" id="JPKZ01001801">
    <property type="protein sequence ID" value="KHN79986.1"/>
    <property type="molecule type" value="Genomic_DNA"/>
</dbReference>
<keyword evidence="4" id="KW-0732">Signal</keyword>
<evidence type="ECO:0000256" key="8">
    <source>
        <dbReference type="SAM" id="MobiDB-lite"/>
    </source>
</evidence>
<dbReference type="STRING" id="6265.A0A0B2V987"/>
<evidence type="ECO:0000256" key="4">
    <source>
        <dbReference type="ARBA" id="ARBA00022729"/>
    </source>
</evidence>
<feature type="region of interest" description="Disordered" evidence="8">
    <location>
        <begin position="568"/>
        <end position="600"/>
    </location>
</feature>